<comment type="similarity">
    <text evidence="2 7">Belongs to the FlgA family.</text>
</comment>
<dbReference type="RefSeq" id="WP_321553789.1">
    <property type="nucleotide sequence ID" value="NZ_JAXIVU010000011.1"/>
</dbReference>
<keyword evidence="5 7" id="KW-0574">Periplasm</keyword>
<keyword evidence="10" id="KW-1185">Reference proteome</keyword>
<keyword evidence="7" id="KW-1005">Bacterial flagellum biogenesis</keyword>
<proteinExistence type="inferred from homology"/>
<dbReference type="Pfam" id="PF13144">
    <property type="entry name" value="ChapFlgA"/>
    <property type="match status" value="1"/>
</dbReference>
<evidence type="ECO:0000256" key="6">
    <source>
        <dbReference type="ARBA" id="ARBA00025643"/>
    </source>
</evidence>
<evidence type="ECO:0000313" key="9">
    <source>
        <dbReference type="EMBL" id="MDY7219703.1"/>
    </source>
</evidence>
<dbReference type="Gene3D" id="3.90.1210.10">
    <property type="entry name" value="Antifreeze-like/N-acetylneuraminic acid synthase C-terminal domain"/>
    <property type="match status" value="1"/>
</dbReference>
<keyword evidence="9" id="KW-0969">Cilium</keyword>
<dbReference type="InterPro" id="IPR039246">
    <property type="entry name" value="Flagellar_FlgA"/>
</dbReference>
<sequence>MQQLIATNLDQLLDRFRPATLFFFTFLSLSAHANDANLISSIQAFLYEQTQDLGDEVHIEVFPPAAQLPPCTHPQPFLPRAGQPKWGRVTIAVRCGKNGEQVRYMQASVQVFGNYLVPIQDIQAGTIIHAQMLNVQYGDLSALPKQTILNSEDVIGQLARRPLQAGQVIQQHQLREMPLVERGQQVTIEAAGRGFRITREGTAMEAGAMGAQVRVKISRRDILVGTVVGQGRLVVNEQ</sequence>
<organism evidence="9 10">
    <name type="scientific">Denitrificimonas halotolerans</name>
    <dbReference type="NCBI Taxonomy" id="3098930"/>
    <lineage>
        <taxon>Bacteria</taxon>
        <taxon>Pseudomonadati</taxon>
        <taxon>Pseudomonadota</taxon>
        <taxon>Gammaproteobacteria</taxon>
        <taxon>Pseudomonadales</taxon>
        <taxon>Pseudomonadaceae</taxon>
        <taxon>Denitrificimonas</taxon>
    </lineage>
</organism>
<evidence type="ECO:0000256" key="7">
    <source>
        <dbReference type="RuleBase" id="RU362063"/>
    </source>
</evidence>
<evidence type="ECO:0000256" key="3">
    <source>
        <dbReference type="ARBA" id="ARBA00014754"/>
    </source>
</evidence>
<dbReference type="EMBL" id="JAXIVU010000011">
    <property type="protein sequence ID" value="MDY7219703.1"/>
    <property type="molecule type" value="Genomic_DNA"/>
</dbReference>
<comment type="function">
    <text evidence="6 7">Involved in the assembly process of the P-ring formation. It may associate with FlgF on the rod constituting a structure essential for the P-ring assembly or may act as a modulator protein for the P-ring assembly.</text>
</comment>
<comment type="caution">
    <text evidence="9">The sequence shown here is derived from an EMBL/GenBank/DDBJ whole genome shotgun (WGS) entry which is preliminary data.</text>
</comment>
<evidence type="ECO:0000313" key="10">
    <source>
        <dbReference type="Proteomes" id="UP001294570"/>
    </source>
</evidence>
<keyword evidence="9" id="KW-0282">Flagellum</keyword>
<keyword evidence="4" id="KW-0732">Signal</keyword>
<dbReference type="InterPro" id="IPR013974">
    <property type="entry name" value="SAF"/>
</dbReference>
<protein>
    <recommendedName>
        <fullName evidence="3 7">Flagella basal body P-ring formation protein FlgA</fullName>
    </recommendedName>
</protein>
<feature type="domain" description="SAF" evidence="8">
    <location>
        <begin position="113"/>
        <end position="175"/>
    </location>
</feature>
<evidence type="ECO:0000256" key="1">
    <source>
        <dbReference type="ARBA" id="ARBA00004418"/>
    </source>
</evidence>
<comment type="subcellular location">
    <subcellularLocation>
        <location evidence="1 7">Periplasm</location>
    </subcellularLocation>
</comment>
<dbReference type="Pfam" id="PF17656">
    <property type="entry name" value="ChapFlgA_N"/>
    <property type="match status" value="1"/>
</dbReference>
<evidence type="ECO:0000256" key="5">
    <source>
        <dbReference type="ARBA" id="ARBA00022764"/>
    </source>
</evidence>
<evidence type="ECO:0000256" key="4">
    <source>
        <dbReference type="ARBA" id="ARBA00022729"/>
    </source>
</evidence>
<dbReference type="InterPro" id="IPR017585">
    <property type="entry name" value="SAF_FlgA"/>
</dbReference>
<dbReference type="PANTHER" id="PTHR36307">
    <property type="entry name" value="FLAGELLA BASAL BODY P-RING FORMATION PROTEIN FLGA"/>
    <property type="match status" value="1"/>
</dbReference>
<dbReference type="PANTHER" id="PTHR36307:SF1">
    <property type="entry name" value="FLAGELLA BASAL BODY P-RING FORMATION PROTEIN FLGA"/>
    <property type="match status" value="1"/>
</dbReference>
<dbReference type="InterPro" id="IPR041231">
    <property type="entry name" value="FlgA_N"/>
</dbReference>
<dbReference type="Proteomes" id="UP001294570">
    <property type="component" value="Unassembled WGS sequence"/>
</dbReference>
<dbReference type="SMART" id="SM00858">
    <property type="entry name" value="SAF"/>
    <property type="match status" value="1"/>
</dbReference>
<dbReference type="CDD" id="cd11614">
    <property type="entry name" value="SAF_CpaB_FlgA_like"/>
    <property type="match status" value="1"/>
</dbReference>
<gene>
    <name evidence="9" type="primary">flgA</name>
    <name evidence="9" type="ORF">TOI97_09020</name>
</gene>
<dbReference type="NCBIfam" id="TIGR03170">
    <property type="entry name" value="flgA_cterm"/>
    <property type="match status" value="1"/>
</dbReference>
<keyword evidence="9" id="KW-0966">Cell projection</keyword>
<accession>A0ABU5GVP0</accession>
<dbReference type="Gene3D" id="2.30.30.760">
    <property type="match status" value="1"/>
</dbReference>
<reference evidence="9 10" key="1">
    <citation type="submission" date="2023-12" db="EMBL/GenBank/DDBJ databases">
        <title>Denitrificimonas halotolerans sp. nov.,a novel species isolated from landfill leachate.</title>
        <authorList>
            <person name="Wang S."/>
        </authorList>
    </citation>
    <scope>NUCLEOTIDE SEQUENCE [LARGE SCALE GENOMIC DNA]</scope>
    <source>
        <strain evidence="9 10">JX-1</strain>
    </source>
</reference>
<evidence type="ECO:0000256" key="2">
    <source>
        <dbReference type="ARBA" id="ARBA00010474"/>
    </source>
</evidence>
<evidence type="ECO:0000259" key="8">
    <source>
        <dbReference type="SMART" id="SM00858"/>
    </source>
</evidence>
<name>A0ABU5GVP0_9GAMM</name>